<feature type="domain" description="Beta-lactamase class A catalytic" evidence="1">
    <location>
        <begin position="30"/>
        <end position="227"/>
    </location>
</feature>
<gene>
    <name evidence="2" type="ORF">NP439_22225</name>
</gene>
<reference evidence="2" key="1">
    <citation type="submission" date="2022-07" db="EMBL/GenBank/DDBJ databases">
        <title>FELIX.</title>
        <authorList>
            <person name="Wan K.H."/>
            <person name="Park S."/>
            <person name="Lawrence Q."/>
            <person name="Eichenberger J.P."/>
            <person name="Booth B.W."/>
            <person name="Piaggio A.J."/>
            <person name="Chandler J.C."/>
            <person name="Franklin A.B."/>
            <person name="Celniker S.E."/>
        </authorList>
    </citation>
    <scope>NUCLEOTIDE SEQUENCE</scope>
    <source>
        <strain evidence="2">QA-1986 374</strain>
    </source>
</reference>
<dbReference type="RefSeq" id="WP_256707922.1">
    <property type="nucleotide sequence ID" value="NZ_CP101914.1"/>
</dbReference>
<keyword evidence="3" id="KW-1185">Reference proteome</keyword>
<dbReference type="EMBL" id="CP101914">
    <property type="protein sequence ID" value="UUI02720.1"/>
    <property type="molecule type" value="Genomic_DNA"/>
</dbReference>
<dbReference type="PANTHER" id="PTHR35333">
    <property type="entry name" value="BETA-LACTAMASE"/>
    <property type="match status" value="1"/>
</dbReference>
<dbReference type="GO" id="GO:0016787">
    <property type="term" value="F:hydrolase activity"/>
    <property type="evidence" value="ECO:0007669"/>
    <property type="project" value="UniProtKB-KW"/>
</dbReference>
<accession>A0ABY5JQX3</accession>
<dbReference type="InterPro" id="IPR045155">
    <property type="entry name" value="Beta-lactam_cat"/>
</dbReference>
<organism evidence="2 3">
    <name type="scientific">Oceanobacillus jeddahense</name>
    <dbReference type="NCBI Taxonomy" id="1462527"/>
    <lineage>
        <taxon>Bacteria</taxon>
        <taxon>Bacillati</taxon>
        <taxon>Bacillota</taxon>
        <taxon>Bacilli</taxon>
        <taxon>Bacillales</taxon>
        <taxon>Bacillaceae</taxon>
        <taxon>Oceanobacillus</taxon>
    </lineage>
</organism>
<proteinExistence type="predicted"/>
<keyword evidence="2" id="KW-0378">Hydrolase</keyword>
<dbReference type="Pfam" id="PF13354">
    <property type="entry name" value="Beta-lactamase2"/>
    <property type="match status" value="1"/>
</dbReference>
<protein>
    <submittedName>
        <fullName evidence="2">Class A beta-lactamase-related serine hydrolase</fullName>
    </submittedName>
</protein>
<sequence>MLSLNLLKHAIYSVKPLPPVKICYLIRSGEDQIAFNEKEQLRSASIIKLFILASAFYEQEKGNLSLSKQVSIPPSEMVGGAGVIPYLSGEQTYTYQQLLELMIIVSDNTATNALIDFIGLDNIRAFIQRIHCKNTKLERKLMDTEAMKSGLENKTTCYDVMLLLDLFTEQNNILPKHCQEQVLAILENQQFNSKLTAFSSYDSTIKTYHKTGELTGAEHDAAIFQTSEMLLKVVMLTEGWANNGEGQQFHQSAGAHIYRYLKS</sequence>
<dbReference type="InterPro" id="IPR000871">
    <property type="entry name" value="Beta-lactam_class-A"/>
</dbReference>
<name>A0ABY5JQX3_9BACI</name>
<dbReference type="SUPFAM" id="SSF56601">
    <property type="entry name" value="beta-lactamase/transpeptidase-like"/>
    <property type="match status" value="1"/>
</dbReference>
<evidence type="ECO:0000313" key="2">
    <source>
        <dbReference type="EMBL" id="UUI02720.1"/>
    </source>
</evidence>
<evidence type="ECO:0000313" key="3">
    <source>
        <dbReference type="Proteomes" id="UP001059773"/>
    </source>
</evidence>
<dbReference type="PANTHER" id="PTHR35333:SF3">
    <property type="entry name" value="BETA-LACTAMASE-TYPE TRANSPEPTIDASE FOLD CONTAINING PROTEIN"/>
    <property type="match status" value="1"/>
</dbReference>
<dbReference type="Proteomes" id="UP001059773">
    <property type="component" value="Chromosome"/>
</dbReference>
<dbReference type="InterPro" id="IPR012338">
    <property type="entry name" value="Beta-lactam/transpept-like"/>
</dbReference>
<dbReference type="Gene3D" id="3.40.710.10">
    <property type="entry name" value="DD-peptidase/beta-lactamase superfamily"/>
    <property type="match status" value="1"/>
</dbReference>
<evidence type="ECO:0000259" key="1">
    <source>
        <dbReference type="Pfam" id="PF13354"/>
    </source>
</evidence>